<evidence type="ECO:0000259" key="7">
    <source>
        <dbReference type="Pfam" id="PF04234"/>
    </source>
</evidence>
<feature type="signal peptide" evidence="6">
    <location>
        <begin position="1"/>
        <end position="26"/>
    </location>
</feature>
<evidence type="ECO:0000256" key="6">
    <source>
        <dbReference type="SAM" id="SignalP"/>
    </source>
</evidence>
<gene>
    <name evidence="8" type="ORF">GCM10022215_02310</name>
</gene>
<feature type="chain" id="PRO_5046146097" description="CopC domain-containing protein" evidence="6">
    <location>
        <begin position="27"/>
        <end position="193"/>
    </location>
</feature>
<dbReference type="InterPro" id="IPR007348">
    <property type="entry name" value="CopC_dom"/>
</dbReference>
<proteinExistence type="predicted"/>
<comment type="subcellular location">
    <subcellularLocation>
        <location evidence="1">Cell envelope</location>
    </subcellularLocation>
</comment>
<keyword evidence="9" id="KW-1185">Reference proteome</keyword>
<evidence type="ECO:0000256" key="3">
    <source>
        <dbReference type="ARBA" id="ARBA00022729"/>
    </source>
</evidence>
<keyword evidence="4" id="KW-0186">Copper</keyword>
<dbReference type="Gene3D" id="2.60.40.1220">
    <property type="match status" value="1"/>
</dbReference>
<dbReference type="PANTHER" id="PTHR34820:SF4">
    <property type="entry name" value="INNER MEMBRANE PROTEIN YEBZ"/>
    <property type="match status" value="1"/>
</dbReference>
<evidence type="ECO:0000256" key="4">
    <source>
        <dbReference type="ARBA" id="ARBA00023008"/>
    </source>
</evidence>
<dbReference type="InterPro" id="IPR032694">
    <property type="entry name" value="CopC/D"/>
</dbReference>
<name>A0ABP7X9P4_9ACTN</name>
<evidence type="ECO:0000256" key="2">
    <source>
        <dbReference type="ARBA" id="ARBA00022723"/>
    </source>
</evidence>
<accession>A0ABP7X9P4</accession>
<evidence type="ECO:0000313" key="9">
    <source>
        <dbReference type="Proteomes" id="UP001501495"/>
    </source>
</evidence>
<feature type="domain" description="CopC" evidence="7">
    <location>
        <begin position="25"/>
        <end position="117"/>
    </location>
</feature>
<dbReference type="SUPFAM" id="SSF81296">
    <property type="entry name" value="E set domains"/>
    <property type="match status" value="1"/>
</dbReference>
<keyword evidence="3 6" id="KW-0732">Signal</keyword>
<keyword evidence="2" id="KW-0479">Metal-binding</keyword>
<evidence type="ECO:0000313" key="8">
    <source>
        <dbReference type="EMBL" id="GAA4108528.1"/>
    </source>
</evidence>
<comment type="caution">
    <text evidence="8">The sequence shown here is derived from an EMBL/GenBank/DDBJ whole genome shotgun (WGS) entry which is preliminary data.</text>
</comment>
<evidence type="ECO:0000256" key="1">
    <source>
        <dbReference type="ARBA" id="ARBA00004196"/>
    </source>
</evidence>
<evidence type="ECO:0000256" key="5">
    <source>
        <dbReference type="SAM" id="MobiDB-lite"/>
    </source>
</evidence>
<reference evidence="9" key="1">
    <citation type="journal article" date="2019" name="Int. J. Syst. Evol. Microbiol.">
        <title>The Global Catalogue of Microorganisms (GCM) 10K type strain sequencing project: providing services to taxonomists for standard genome sequencing and annotation.</title>
        <authorList>
            <consortium name="The Broad Institute Genomics Platform"/>
            <consortium name="The Broad Institute Genome Sequencing Center for Infectious Disease"/>
            <person name="Wu L."/>
            <person name="Ma J."/>
        </authorList>
    </citation>
    <scope>NUCLEOTIDE SEQUENCE [LARGE SCALE GENOMIC DNA]</scope>
    <source>
        <strain evidence="9">JCM 16703</strain>
    </source>
</reference>
<protein>
    <recommendedName>
        <fullName evidence="7">CopC domain-containing protein</fullName>
    </recommendedName>
</protein>
<feature type="compositionally biased region" description="Gly residues" evidence="5">
    <location>
        <begin position="118"/>
        <end position="128"/>
    </location>
</feature>
<dbReference type="Pfam" id="PF04234">
    <property type="entry name" value="CopC"/>
    <property type="match status" value="1"/>
</dbReference>
<dbReference type="InterPro" id="IPR014755">
    <property type="entry name" value="Cu-Rt/internalin_Ig-like"/>
</dbReference>
<sequence length="193" mass="18768">MLGLIGLLLGTTVALLWAAPGASAHASLVASNPTEGQRLDALPASVSFEFSEEMSEPAYVVVTGPDGSSVTSGDPEVQGAIVSQALDGSQAAGTYTMAYRAVSADGHPVTGQITFTVGDGGDGGGGADAPGDSPSPSPTASSSAPVASAAPAPAADAGGDDEGFWERRGLQVGGAGLLLLAGGGAWLVSRRTS</sequence>
<dbReference type="InterPro" id="IPR014756">
    <property type="entry name" value="Ig_E-set"/>
</dbReference>
<dbReference type="EMBL" id="BAAAZH010000001">
    <property type="protein sequence ID" value="GAA4108528.1"/>
    <property type="molecule type" value="Genomic_DNA"/>
</dbReference>
<feature type="compositionally biased region" description="Low complexity" evidence="5">
    <location>
        <begin position="129"/>
        <end position="157"/>
    </location>
</feature>
<dbReference type="PANTHER" id="PTHR34820">
    <property type="entry name" value="INNER MEMBRANE PROTEIN YEBZ"/>
    <property type="match status" value="1"/>
</dbReference>
<feature type="region of interest" description="Disordered" evidence="5">
    <location>
        <begin position="117"/>
        <end position="165"/>
    </location>
</feature>
<dbReference type="Proteomes" id="UP001501495">
    <property type="component" value="Unassembled WGS sequence"/>
</dbReference>
<organism evidence="8 9">
    <name type="scientific">Nocardioides fonticola</name>
    <dbReference type="NCBI Taxonomy" id="450363"/>
    <lineage>
        <taxon>Bacteria</taxon>
        <taxon>Bacillati</taxon>
        <taxon>Actinomycetota</taxon>
        <taxon>Actinomycetes</taxon>
        <taxon>Propionibacteriales</taxon>
        <taxon>Nocardioidaceae</taxon>
        <taxon>Nocardioides</taxon>
    </lineage>
</organism>